<feature type="signal peptide" evidence="1">
    <location>
        <begin position="1"/>
        <end position="23"/>
    </location>
</feature>
<dbReference type="EMBL" id="JBHTMC010000001">
    <property type="protein sequence ID" value="MFD1261974.1"/>
    <property type="molecule type" value="Genomic_DNA"/>
</dbReference>
<sequence length="297" mass="31624">MKAFLAAVAVAFGIALAPSAALAEAPRLLVVATTPSMGVIARTVGGDRVDVQVLVAPDRDAHTLNARPSMIAHLRRADLVLAVGAQLEEGWLPAALDAAANPRLRKGQPGYFAAAEPLHLRPTRFDPALGGHVHGEGNPHLNLSPPRMITVAHAFADRLAALAPESAPAFEAAAAAFEDALRSRLPALRARFGAPLRLVAHHEEFDYFAEWLPVELVGFVEEKPGVPPGPAHLARLIEQQRGQAGTIVLANYQPQAPARRVADELGWPLHALALEPATADAESYFALIEHWVDSLAQ</sequence>
<dbReference type="RefSeq" id="WP_002936402.1">
    <property type="nucleotide sequence ID" value="NZ_JARQZE010000001.1"/>
</dbReference>
<dbReference type="InterPro" id="IPR006127">
    <property type="entry name" value="ZnuA-like"/>
</dbReference>
<dbReference type="Proteomes" id="UP001597158">
    <property type="component" value="Unassembled WGS sequence"/>
</dbReference>
<name>A0ABW3W7Z9_9RHOO</name>
<dbReference type="Gene3D" id="3.40.50.1980">
    <property type="entry name" value="Nitrogenase molybdenum iron protein domain"/>
    <property type="match status" value="2"/>
</dbReference>
<evidence type="ECO:0000256" key="1">
    <source>
        <dbReference type="SAM" id="SignalP"/>
    </source>
</evidence>
<keyword evidence="1" id="KW-0732">Signal</keyword>
<dbReference type="SUPFAM" id="SSF53807">
    <property type="entry name" value="Helical backbone' metal receptor"/>
    <property type="match status" value="1"/>
</dbReference>
<evidence type="ECO:0000313" key="3">
    <source>
        <dbReference type="Proteomes" id="UP001597158"/>
    </source>
</evidence>
<keyword evidence="3" id="KW-1185">Reference proteome</keyword>
<accession>A0ABW3W7Z9</accession>
<evidence type="ECO:0000313" key="2">
    <source>
        <dbReference type="EMBL" id="MFD1261974.1"/>
    </source>
</evidence>
<comment type="caution">
    <text evidence="2">The sequence shown here is derived from an EMBL/GenBank/DDBJ whole genome shotgun (WGS) entry which is preliminary data.</text>
</comment>
<dbReference type="PANTHER" id="PTHR42953:SF2">
    <property type="entry name" value="ADHESION PROTEIN"/>
    <property type="match status" value="1"/>
</dbReference>
<dbReference type="PANTHER" id="PTHR42953">
    <property type="entry name" value="HIGH-AFFINITY ZINC UPTAKE SYSTEM PROTEIN ZNUA-RELATED"/>
    <property type="match status" value="1"/>
</dbReference>
<reference evidence="3" key="1">
    <citation type="journal article" date="2019" name="Int. J. Syst. Evol. Microbiol.">
        <title>The Global Catalogue of Microorganisms (GCM) 10K type strain sequencing project: providing services to taxonomists for standard genome sequencing and annotation.</title>
        <authorList>
            <consortium name="The Broad Institute Genomics Platform"/>
            <consortium name="The Broad Institute Genome Sequencing Center for Infectious Disease"/>
            <person name="Wu L."/>
            <person name="Ma J."/>
        </authorList>
    </citation>
    <scope>NUCLEOTIDE SEQUENCE [LARGE SCALE GENOMIC DNA]</scope>
    <source>
        <strain evidence="3">CCUG 48884</strain>
    </source>
</reference>
<proteinExistence type="predicted"/>
<gene>
    <name evidence="2" type="ORF">ACFQ4M_00170</name>
</gene>
<dbReference type="InterPro" id="IPR006129">
    <property type="entry name" value="AdhesinB"/>
</dbReference>
<organism evidence="2 3">
    <name type="scientific">Thauera mechernichensis</name>
    <dbReference type="NCBI Taxonomy" id="82788"/>
    <lineage>
        <taxon>Bacteria</taxon>
        <taxon>Pseudomonadati</taxon>
        <taxon>Pseudomonadota</taxon>
        <taxon>Betaproteobacteria</taxon>
        <taxon>Rhodocyclales</taxon>
        <taxon>Zoogloeaceae</taxon>
        <taxon>Thauera</taxon>
    </lineage>
</organism>
<dbReference type="Pfam" id="PF01297">
    <property type="entry name" value="ZnuA"/>
    <property type="match status" value="1"/>
</dbReference>
<dbReference type="InterPro" id="IPR050492">
    <property type="entry name" value="Bact_metal-bind_prot9"/>
</dbReference>
<feature type="chain" id="PRO_5046361498" evidence="1">
    <location>
        <begin position="24"/>
        <end position="297"/>
    </location>
</feature>
<protein>
    <submittedName>
        <fullName evidence="2">Metal ABC transporter substrate-binding protein</fullName>
    </submittedName>
</protein>
<dbReference type="PRINTS" id="PR00691">
    <property type="entry name" value="ADHESINB"/>
</dbReference>